<proteinExistence type="inferred from homology"/>
<sequence length="212" mass="24041">MMARFMVAGPSEYLAITGWGIDEVKSAKKAWVFIWQKCKKFDISPVYELNVEAMSSDKLAFNLPAVFTIGPKTSPAPGEIEEAMLLYAKLIASHDHASNHVNGLVKGIIEGETRVLAASMTMEEIFQDTNKFKQELFDQVQIDLSKFGLYIYNADMKQLVNKPGHEYFSYLEQKTQMKGEVGTKKRQGLTRQNAAKVDAELVRQYSELLFHY</sequence>
<dbReference type="HOGENOM" id="CLU_113054_0_0_1"/>
<dbReference type="Pfam" id="PF01145">
    <property type="entry name" value="Band_7"/>
    <property type="match status" value="1"/>
</dbReference>
<protein>
    <recommendedName>
        <fullName evidence="4">Flotillin-like</fullName>
    </recommendedName>
</protein>
<evidence type="ECO:0000313" key="6">
    <source>
        <dbReference type="EnsemblPlants" id="LPERR10G07320.1"/>
    </source>
</evidence>
<keyword evidence="3" id="KW-0449">Lipoprotein</keyword>
<keyword evidence="7" id="KW-1185">Reference proteome</keyword>
<dbReference type="Proteomes" id="UP000032180">
    <property type="component" value="Chromosome 10"/>
</dbReference>
<dbReference type="AlphaFoldDB" id="A0A0D9XJR7"/>
<evidence type="ECO:0000313" key="7">
    <source>
        <dbReference type="Proteomes" id="UP000032180"/>
    </source>
</evidence>
<reference evidence="7" key="2">
    <citation type="submission" date="2013-12" db="EMBL/GenBank/DDBJ databases">
        <authorList>
            <person name="Yu Y."/>
            <person name="Lee S."/>
            <person name="de Baynast K."/>
            <person name="Wissotski M."/>
            <person name="Liu L."/>
            <person name="Talag J."/>
            <person name="Goicoechea J."/>
            <person name="Angelova A."/>
            <person name="Jetty R."/>
            <person name="Kudrna D."/>
            <person name="Golser W."/>
            <person name="Rivera L."/>
            <person name="Zhang J."/>
            <person name="Wing R."/>
        </authorList>
    </citation>
    <scope>NUCLEOTIDE SEQUENCE</scope>
</reference>
<evidence type="ECO:0000256" key="1">
    <source>
        <dbReference type="ARBA" id="ARBA00007161"/>
    </source>
</evidence>
<keyword evidence="4" id="KW-1003">Cell membrane</keyword>
<dbReference type="GO" id="GO:0005901">
    <property type="term" value="C:caveola"/>
    <property type="evidence" value="ECO:0007669"/>
    <property type="project" value="UniProtKB-SubCell"/>
</dbReference>
<dbReference type="EnsemblPlants" id="LPERR10G07320.1">
    <property type="protein sequence ID" value="LPERR10G07320.1"/>
    <property type="gene ID" value="LPERR10G07320"/>
</dbReference>
<dbReference type="eggNOG" id="KOG2668">
    <property type="taxonomic scope" value="Eukaryota"/>
</dbReference>
<dbReference type="Gramene" id="LPERR10G07320.1">
    <property type="protein sequence ID" value="LPERR10G07320.1"/>
    <property type="gene ID" value="LPERR10G07320"/>
</dbReference>
<dbReference type="InterPro" id="IPR036013">
    <property type="entry name" value="Band_7/SPFH_dom_sf"/>
</dbReference>
<dbReference type="InterPro" id="IPR027705">
    <property type="entry name" value="Flotillin_fam"/>
</dbReference>
<dbReference type="Gene3D" id="3.30.479.30">
    <property type="entry name" value="Band 7 domain"/>
    <property type="match status" value="1"/>
</dbReference>
<keyword evidence="2 4" id="KW-0472">Membrane</keyword>
<dbReference type="InterPro" id="IPR001107">
    <property type="entry name" value="Band_7"/>
</dbReference>
<dbReference type="SUPFAM" id="SSF117892">
    <property type="entry name" value="Band 7/SPFH domain"/>
    <property type="match status" value="1"/>
</dbReference>
<dbReference type="PANTHER" id="PTHR13806:SF23">
    <property type="entry name" value="FLOTILLIN-LIKE PROTEIN 2"/>
    <property type="match status" value="1"/>
</dbReference>
<reference evidence="6" key="3">
    <citation type="submission" date="2015-04" db="UniProtKB">
        <authorList>
            <consortium name="EnsemblPlants"/>
        </authorList>
    </citation>
    <scope>IDENTIFICATION</scope>
</reference>
<name>A0A0D9XJR7_9ORYZ</name>
<reference evidence="6 7" key="1">
    <citation type="submission" date="2012-08" db="EMBL/GenBank/DDBJ databases">
        <title>Oryza genome evolution.</title>
        <authorList>
            <person name="Wing R.A."/>
        </authorList>
    </citation>
    <scope>NUCLEOTIDE SEQUENCE</scope>
</reference>
<organism evidence="6 7">
    <name type="scientific">Leersia perrieri</name>
    <dbReference type="NCBI Taxonomy" id="77586"/>
    <lineage>
        <taxon>Eukaryota</taxon>
        <taxon>Viridiplantae</taxon>
        <taxon>Streptophyta</taxon>
        <taxon>Embryophyta</taxon>
        <taxon>Tracheophyta</taxon>
        <taxon>Spermatophyta</taxon>
        <taxon>Magnoliopsida</taxon>
        <taxon>Liliopsida</taxon>
        <taxon>Poales</taxon>
        <taxon>Poaceae</taxon>
        <taxon>BOP clade</taxon>
        <taxon>Oryzoideae</taxon>
        <taxon>Oryzeae</taxon>
        <taxon>Oryzinae</taxon>
        <taxon>Leersia</taxon>
    </lineage>
</organism>
<comment type="subcellular location">
    <subcellularLocation>
        <location evidence="4">Cell membrane</location>
        <topology evidence="4">Lipid-anchor</topology>
    </subcellularLocation>
    <subcellularLocation>
        <location evidence="4">Membrane</location>
        <location evidence="4">Caveola</location>
    </subcellularLocation>
</comment>
<evidence type="ECO:0000256" key="4">
    <source>
        <dbReference type="RuleBase" id="RU366054"/>
    </source>
</evidence>
<dbReference type="CDD" id="cd03399">
    <property type="entry name" value="SPFH_flotillin"/>
    <property type="match status" value="1"/>
</dbReference>
<comment type="similarity">
    <text evidence="1 4">Belongs to the band 7/mec-2 family. Flotillin subfamily.</text>
</comment>
<feature type="domain" description="Band 7" evidence="5">
    <location>
        <begin position="34"/>
        <end position="178"/>
    </location>
</feature>
<evidence type="ECO:0000256" key="3">
    <source>
        <dbReference type="ARBA" id="ARBA00023288"/>
    </source>
</evidence>
<accession>A0A0D9XJR7</accession>
<evidence type="ECO:0000259" key="5">
    <source>
        <dbReference type="Pfam" id="PF01145"/>
    </source>
</evidence>
<evidence type="ECO:0000256" key="2">
    <source>
        <dbReference type="ARBA" id="ARBA00023136"/>
    </source>
</evidence>
<dbReference type="PANTHER" id="PTHR13806">
    <property type="entry name" value="FLOTILLIN-RELATED"/>
    <property type="match status" value="1"/>
</dbReference>